<evidence type="ECO:0000256" key="5">
    <source>
        <dbReference type="ARBA" id="ARBA00022801"/>
    </source>
</evidence>
<protein>
    <recommendedName>
        <fullName evidence="4 7">Signal peptidase I</fullName>
        <ecNumber evidence="4 7">3.4.21.89</ecNumber>
    </recommendedName>
</protein>
<dbReference type="GO" id="GO:0005886">
    <property type="term" value="C:plasma membrane"/>
    <property type="evidence" value="ECO:0007669"/>
    <property type="project" value="UniProtKB-SubCell"/>
</dbReference>
<evidence type="ECO:0000256" key="2">
    <source>
        <dbReference type="ARBA" id="ARBA00004401"/>
    </source>
</evidence>
<comment type="similarity">
    <text evidence="3 7">Belongs to the peptidase S26 family.</text>
</comment>
<dbReference type="PANTHER" id="PTHR43390:SF1">
    <property type="entry name" value="CHLOROPLAST PROCESSING PEPTIDASE"/>
    <property type="match status" value="1"/>
</dbReference>
<comment type="catalytic activity">
    <reaction evidence="1 7">
        <text>Cleavage of hydrophobic, N-terminal signal or leader sequences from secreted and periplasmic proteins.</text>
        <dbReference type="EC" id="3.4.21.89"/>
    </reaction>
</comment>
<keyword evidence="7" id="KW-0645">Protease</keyword>
<dbReference type="InterPro" id="IPR036286">
    <property type="entry name" value="LexA/Signal_pep-like_sf"/>
</dbReference>
<evidence type="ECO:0000313" key="9">
    <source>
        <dbReference type="EMBL" id="HIR14476.1"/>
    </source>
</evidence>
<accession>A0A9D1DA11</accession>
<reference evidence="9" key="1">
    <citation type="submission" date="2020-10" db="EMBL/GenBank/DDBJ databases">
        <authorList>
            <person name="Gilroy R."/>
        </authorList>
    </citation>
    <scope>NUCLEOTIDE SEQUENCE</scope>
    <source>
        <strain evidence="9">ChiSjej4B22-8148</strain>
    </source>
</reference>
<organism evidence="9 10">
    <name type="scientific">Candidatus Choladousia intestinavium</name>
    <dbReference type="NCBI Taxonomy" id="2840727"/>
    <lineage>
        <taxon>Bacteria</taxon>
        <taxon>Bacillati</taxon>
        <taxon>Bacillota</taxon>
        <taxon>Clostridia</taxon>
        <taxon>Lachnospirales</taxon>
        <taxon>Lachnospiraceae</taxon>
        <taxon>Lachnospiraceae incertae sedis</taxon>
        <taxon>Candidatus Choladousia</taxon>
    </lineage>
</organism>
<dbReference type="Gene3D" id="2.10.109.10">
    <property type="entry name" value="Umud Fragment, subunit A"/>
    <property type="match status" value="1"/>
</dbReference>
<proteinExistence type="inferred from homology"/>
<evidence type="ECO:0000259" key="8">
    <source>
        <dbReference type="Pfam" id="PF10502"/>
    </source>
</evidence>
<evidence type="ECO:0000256" key="6">
    <source>
        <dbReference type="PIRSR" id="PIRSR600223-1"/>
    </source>
</evidence>
<keyword evidence="7" id="KW-0812">Transmembrane</keyword>
<dbReference type="EMBL" id="DVGK01000125">
    <property type="protein sequence ID" value="HIR14476.1"/>
    <property type="molecule type" value="Genomic_DNA"/>
</dbReference>
<dbReference type="AlphaFoldDB" id="A0A9D1DA11"/>
<keyword evidence="5 7" id="KW-0378">Hydrolase</keyword>
<feature type="domain" description="Peptidase S26" evidence="8">
    <location>
        <begin position="41"/>
        <end position="196"/>
    </location>
</feature>
<feature type="transmembrane region" description="Helical" evidence="7">
    <location>
        <begin position="38"/>
        <end position="60"/>
    </location>
</feature>
<evidence type="ECO:0000313" key="10">
    <source>
        <dbReference type="Proteomes" id="UP000886757"/>
    </source>
</evidence>
<comment type="caution">
    <text evidence="9">The sequence shown here is derived from an EMBL/GenBank/DDBJ whole genome shotgun (WGS) entry which is preliminary data.</text>
</comment>
<dbReference type="GO" id="GO:0006465">
    <property type="term" value="P:signal peptide processing"/>
    <property type="evidence" value="ECO:0007669"/>
    <property type="project" value="InterPro"/>
</dbReference>
<dbReference type="GO" id="GO:0004252">
    <property type="term" value="F:serine-type endopeptidase activity"/>
    <property type="evidence" value="ECO:0007669"/>
    <property type="project" value="InterPro"/>
</dbReference>
<keyword evidence="7" id="KW-0472">Membrane</keyword>
<dbReference type="PRINTS" id="PR00727">
    <property type="entry name" value="LEADERPTASE"/>
</dbReference>
<dbReference type="InterPro" id="IPR019757">
    <property type="entry name" value="Pept_S26A_signal_pept_1_Lys-AS"/>
</dbReference>
<feature type="active site" evidence="6">
    <location>
        <position position="69"/>
    </location>
</feature>
<dbReference type="GO" id="GO:0009003">
    <property type="term" value="F:signal peptidase activity"/>
    <property type="evidence" value="ECO:0007669"/>
    <property type="project" value="UniProtKB-EC"/>
</dbReference>
<evidence type="ECO:0000256" key="4">
    <source>
        <dbReference type="ARBA" id="ARBA00013208"/>
    </source>
</evidence>
<reference evidence="9" key="2">
    <citation type="journal article" date="2021" name="PeerJ">
        <title>Extensive microbial diversity within the chicken gut microbiome revealed by metagenomics and culture.</title>
        <authorList>
            <person name="Gilroy R."/>
            <person name="Ravi A."/>
            <person name="Getino M."/>
            <person name="Pursley I."/>
            <person name="Horton D.L."/>
            <person name="Alikhan N.F."/>
            <person name="Baker D."/>
            <person name="Gharbi K."/>
            <person name="Hall N."/>
            <person name="Watson M."/>
            <person name="Adriaenssens E.M."/>
            <person name="Foster-Nyarko E."/>
            <person name="Jarju S."/>
            <person name="Secka A."/>
            <person name="Antonio M."/>
            <person name="Oren A."/>
            <person name="Chaudhuri R.R."/>
            <person name="La Ragione R."/>
            <person name="Hildebrand F."/>
            <person name="Pallen M.J."/>
        </authorList>
    </citation>
    <scope>NUCLEOTIDE SEQUENCE</scope>
    <source>
        <strain evidence="9">ChiSjej4B22-8148</strain>
    </source>
</reference>
<dbReference type="Pfam" id="PF10502">
    <property type="entry name" value="Peptidase_S26"/>
    <property type="match status" value="1"/>
</dbReference>
<gene>
    <name evidence="9" type="primary">lepB</name>
    <name evidence="9" type="ORF">IAB31_11205</name>
</gene>
<dbReference type="EC" id="3.4.21.89" evidence="4 7"/>
<evidence type="ECO:0000256" key="7">
    <source>
        <dbReference type="RuleBase" id="RU362042"/>
    </source>
</evidence>
<evidence type="ECO:0000256" key="3">
    <source>
        <dbReference type="ARBA" id="ARBA00009370"/>
    </source>
</evidence>
<dbReference type="CDD" id="cd06530">
    <property type="entry name" value="S26_SPase_I"/>
    <property type="match status" value="1"/>
</dbReference>
<dbReference type="PROSITE" id="PS00760">
    <property type="entry name" value="SPASE_I_2"/>
    <property type="match status" value="1"/>
</dbReference>
<dbReference type="InterPro" id="IPR000223">
    <property type="entry name" value="Pept_S26A_signal_pept_1"/>
</dbReference>
<name>A0A9D1DA11_9FIRM</name>
<evidence type="ECO:0000256" key="1">
    <source>
        <dbReference type="ARBA" id="ARBA00000677"/>
    </source>
</evidence>
<feature type="active site" evidence="6">
    <location>
        <position position="113"/>
    </location>
</feature>
<sequence>MYPEDTRESSVPLRPERKNVRRTYYRQGRKKPSIIRNILLWSFQILVVILFAYVAVYFFGQARTNIGQSMDVTLSGGDTVLLNVLACQFGSPQRGDIIAFKPNGSETSHSSIKRVIGLPGETIQIKDGMIYIDGSVYLEQTNYPAITNPGMAAEEITLGNDEYFVLGDNRNNSEDSRFADVGLVHENYIEGKVWLVLSPAEHRRILS</sequence>
<dbReference type="PANTHER" id="PTHR43390">
    <property type="entry name" value="SIGNAL PEPTIDASE I"/>
    <property type="match status" value="1"/>
</dbReference>
<comment type="subcellular location">
    <subcellularLocation>
        <location evidence="2">Cell membrane</location>
        <topology evidence="2">Single-pass type II membrane protein</topology>
    </subcellularLocation>
    <subcellularLocation>
        <location evidence="7">Membrane</location>
        <topology evidence="7">Single-pass type II membrane protein</topology>
    </subcellularLocation>
</comment>
<dbReference type="Proteomes" id="UP000886757">
    <property type="component" value="Unassembled WGS sequence"/>
</dbReference>
<dbReference type="NCBIfam" id="TIGR02227">
    <property type="entry name" value="sigpep_I_bact"/>
    <property type="match status" value="1"/>
</dbReference>
<dbReference type="PROSITE" id="PS00761">
    <property type="entry name" value="SPASE_I_3"/>
    <property type="match status" value="1"/>
</dbReference>
<dbReference type="InterPro" id="IPR019533">
    <property type="entry name" value="Peptidase_S26"/>
</dbReference>
<keyword evidence="7" id="KW-1133">Transmembrane helix</keyword>
<dbReference type="SUPFAM" id="SSF51306">
    <property type="entry name" value="LexA/Signal peptidase"/>
    <property type="match status" value="1"/>
</dbReference>
<dbReference type="InterPro" id="IPR019758">
    <property type="entry name" value="Pept_S26A_signal_pept_1_CS"/>
</dbReference>